<dbReference type="InterPro" id="IPR036188">
    <property type="entry name" value="FAD/NAD-bd_sf"/>
</dbReference>
<dbReference type="InterPro" id="IPR045170">
    <property type="entry name" value="MTOX"/>
</dbReference>
<accession>A0A327ZD08</accession>
<dbReference type="GO" id="GO:0050660">
    <property type="term" value="F:flavin adenine dinucleotide binding"/>
    <property type="evidence" value="ECO:0007669"/>
    <property type="project" value="InterPro"/>
</dbReference>
<gene>
    <name evidence="6" type="ORF">B0I29_105224</name>
</gene>
<dbReference type="Gene3D" id="3.50.50.60">
    <property type="entry name" value="FAD/NAD(P)-binding domain"/>
    <property type="match status" value="1"/>
</dbReference>
<reference evidence="6 7" key="1">
    <citation type="submission" date="2018-06" db="EMBL/GenBank/DDBJ databases">
        <title>Genomic Encyclopedia of Type Strains, Phase III (KMG-III): the genomes of soil and plant-associated and newly described type strains.</title>
        <authorList>
            <person name="Whitman W."/>
        </authorList>
    </citation>
    <scope>NUCLEOTIDE SEQUENCE [LARGE SCALE GENOMIC DNA]</scope>
    <source>
        <strain evidence="6 7">CGMCC 4.7090</strain>
    </source>
</reference>
<evidence type="ECO:0000256" key="3">
    <source>
        <dbReference type="ARBA" id="ARBA00022827"/>
    </source>
</evidence>
<dbReference type="SUPFAM" id="SSF54373">
    <property type="entry name" value="FAD-linked reductases, C-terminal domain"/>
    <property type="match status" value="1"/>
</dbReference>
<protein>
    <submittedName>
        <fullName evidence="6">Sarcosine oxidase</fullName>
    </submittedName>
</protein>
<evidence type="ECO:0000313" key="7">
    <source>
        <dbReference type="Proteomes" id="UP000249341"/>
    </source>
</evidence>
<keyword evidence="4" id="KW-0560">Oxidoreductase</keyword>
<dbReference type="GO" id="GO:0008115">
    <property type="term" value="F:sarcosine oxidase activity"/>
    <property type="evidence" value="ECO:0007669"/>
    <property type="project" value="TreeGrafter"/>
</dbReference>
<evidence type="ECO:0000256" key="2">
    <source>
        <dbReference type="ARBA" id="ARBA00022630"/>
    </source>
</evidence>
<organism evidence="6 7">
    <name type="scientific">Actinoplanes lutulentus</name>
    <dbReference type="NCBI Taxonomy" id="1287878"/>
    <lineage>
        <taxon>Bacteria</taxon>
        <taxon>Bacillati</taxon>
        <taxon>Actinomycetota</taxon>
        <taxon>Actinomycetes</taxon>
        <taxon>Micromonosporales</taxon>
        <taxon>Micromonosporaceae</taxon>
        <taxon>Actinoplanes</taxon>
    </lineage>
</organism>
<evidence type="ECO:0000256" key="4">
    <source>
        <dbReference type="ARBA" id="ARBA00023002"/>
    </source>
</evidence>
<dbReference type="Proteomes" id="UP000249341">
    <property type="component" value="Unassembled WGS sequence"/>
</dbReference>
<comment type="cofactor">
    <cofactor evidence="1">
        <name>FAD</name>
        <dbReference type="ChEBI" id="CHEBI:57692"/>
    </cofactor>
</comment>
<feature type="domain" description="FAD dependent oxidoreductase" evidence="5">
    <location>
        <begin position="3"/>
        <end position="338"/>
    </location>
</feature>
<evidence type="ECO:0000259" key="5">
    <source>
        <dbReference type="Pfam" id="PF01266"/>
    </source>
</evidence>
<dbReference type="Gene3D" id="3.30.9.10">
    <property type="entry name" value="D-Amino Acid Oxidase, subunit A, domain 2"/>
    <property type="match status" value="1"/>
</dbReference>
<dbReference type="RefSeq" id="WP_111649376.1">
    <property type="nucleotide sequence ID" value="NZ_JACHWI010000002.1"/>
</dbReference>
<proteinExistence type="predicted"/>
<dbReference type="PANTHER" id="PTHR10961:SF7">
    <property type="entry name" value="FAD DEPENDENT OXIDOREDUCTASE DOMAIN-CONTAINING PROTEIN"/>
    <property type="match status" value="1"/>
</dbReference>
<dbReference type="AlphaFoldDB" id="A0A327ZD08"/>
<dbReference type="OrthoDB" id="9806452at2"/>
<evidence type="ECO:0000313" key="6">
    <source>
        <dbReference type="EMBL" id="RAK38276.1"/>
    </source>
</evidence>
<sequence>MIDVVVVGGGAMGSAAAWQLARRGKDVLLLERFAPGHHQGASHGASRIFRLVYAEPDYIALARRALTLWSELESATGTDLLDLTGGVDHGDPALVEPIAAAMDAAGVPGQWLARDEAAERWPGLRFDGPAFFHPSTGRVHADHAVTALQAAAASQGAVVKHETPVRHIVVRGNDHAEVVTDDGVVHARRVVVAVGAWTSKLLPFPVSLTVTQEQPAHFTPLSEDVRWPSFIHHGHEVYGMLTPGEGVKVGLHGTGIPVDPDSRDFAAEPSRAAQLADYVRSWVPGVDPATAAPISCTYTTTPTSDFIVDRTGPLVVAAGFSGHGFKFTPAIGELVADLAGGASGPHRFSFAARDVHP</sequence>
<keyword evidence="7" id="KW-1185">Reference proteome</keyword>
<dbReference type="Pfam" id="PF01266">
    <property type="entry name" value="DAO"/>
    <property type="match status" value="1"/>
</dbReference>
<evidence type="ECO:0000256" key="1">
    <source>
        <dbReference type="ARBA" id="ARBA00001974"/>
    </source>
</evidence>
<dbReference type="NCBIfam" id="NF008425">
    <property type="entry name" value="PRK11259.1"/>
    <property type="match status" value="1"/>
</dbReference>
<name>A0A327ZD08_9ACTN</name>
<dbReference type="PANTHER" id="PTHR10961">
    <property type="entry name" value="PEROXISOMAL SARCOSINE OXIDASE"/>
    <property type="match status" value="1"/>
</dbReference>
<keyword evidence="3" id="KW-0274">FAD</keyword>
<keyword evidence="2" id="KW-0285">Flavoprotein</keyword>
<dbReference type="SUPFAM" id="SSF51905">
    <property type="entry name" value="FAD/NAD(P)-binding domain"/>
    <property type="match status" value="1"/>
</dbReference>
<dbReference type="EMBL" id="QLMJ01000005">
    <property type="protein sequence ID" value="RAK38276.1"/>
    <property type="molecule type" value="Genomic_DNA"/>
</dbReference>
<comment type="caution">
    <text evidence="6">The sequence shown here is derived from an EMBL/GenBank/DDBJ whole genome shotgun (WGS) entry which is preliminary data.</text>
</comment>
<dbReference type="InterPro" id="IPR006076">
    <property type="entry name" value="FAD-dep_OxRdtase"/>
</dbReference>